<dbReference type="Proteomes" id="UP000430404">
    <property type="component" value="Unassembled WGS sequence"/>
</dbReference>
<proteinExistence type="predicted"/>
<reference evidence="1 2" key="1">
    <citation type="submission" date="2019-10" db="EMBL/GenBank/DDBJ databases">
        <authorList>
            <person name="Karimi E."/>
        </authorList>
    </citation>
    <scope>NUCLEOTIDE SEQUENCE [LARGE SCALE GENOMIC DNA]</scope>
    <source>
        <strain evidence="1">Acinetobacter sp. 8BE</strain>
    </source>
</reference>
<gene>
    <name evidence="1" type="ORF">ACI8B_90027</name>
</gene>
<dbReference type="EMBL" id="CABWKZ010000070">
    <property type="protein sequence ID" value="VXA58374.1"/>
    <property type="molecule type" value="Genomic_DNA"/>
</dbReference>
<name>A0A653KBJ0_9GAMM</name>
<organism evidence="1 2">
    <name type="scientific">Acinetobacter proteolyticus</name>
    <dbReference type="NCBI Taxonomy" id="1776741"/>
    <lineage>
        <taxon>Bacteria</taxon>
        <taxon>Pseudomonadati</taxon>
        <taxon>Pseudomonadota</taxon>
        <taxon>Gammaproteobacteria</taxon>
        <taxon>Moraxellales</taxon>
        <taxon>Moraxellaceae</taxon>
        <taxon>Acinetobacter</taxon>
    </lineage>
</organism>
<protein>
    <submittedName>
        <fullName evidence="1">Uncharacterized protein</fullName>
    </submittedName>
</protein>
<sequence>MINIANIEKEHSSIIKTNCSIYKTNILNLRDISYLLKY</sequence>
<accession>A0A653KBJ0</accession>
<evidence type="ECO:0000313" key="2">
    <source>
        <dbReference type="Proteomes" id="UP000430404"/>
    </source>
</evidence>
<evidence type="ECO:0000313" key="1">
    <source>
        <dbReference type="EMBL" id="VXA58374.1"/>
    </source>
</evidence>
<dbReference type="AlphaFoldDB" id="A0A653KBJ0"/>